<proteinExistence type="predicted"/>
<name>A0A177AD83_9PEZI</name>
<dbReference type="VEuPathDB" id="FungiDB:GMDG_01846"/>
<sequence length="131" mass="14314">MASRTEEFLNAYGTTAFTSARLTFCANGHVSPTSTEVLAGTAAEAAEKEYIEFDVLESDHFWTDREAANGLAKGLERVLEEKLGLKGMRGEGIDVQVREEGGGWRRENVFGVWETGTGWGVVVRVKVDVGE</sequence>
<dbReference type="EMBL" id="KV441394">
    <property type="protein sequence ID" value="OAF59241.1"/>
    <property type="molecule type" value="Genomic_DNA"/>
</dbReference>
<gene>
    <name evidence="1" type="ORF">VC83_04458</name>
</gene>
<reference evidence="1" key="1">
    <citation type="submission" date="2016-03" db="EMBL/GenBank/DDBJ databases">
        <title>Updated assembly of Pseudogymnoascus destructans, the fungus causing white-nose syndrome of bats.</title>
        <authorList>
            <person name="Palmer J.M."/>
            <person name="Drees K.P."/>
            <person name="Foster J.T."/>
            <person name="Lindner D.L."/>
        </authorList>
    </citation>
    <scope>NUCLEOTIDE SEQUENCE [LARGE SCALE GENOMIC DNA]</scope>
    <source>
        <strain evidence="1">20631-21</strain>
    </source>
</reference>
<dbReference type="GeneID" id="36287529"/>
<evidence type="ECO:0000313" key="1">
    <source>
        <dbReference type="EMBL" id="OAF59241.1"/>
    </source>
</evidence>
<dbReference type="OrthoDB" id="3438972at2759"/>
<dbReference type="AlphaFoldDB" id="A0A177AD83"/>
<dbReference type="Proteomes" id="UP000077154">
    <property type="component" value="Unassembled WGS sequence"/>
</dbReference>
<protein>
    <submittedName>
        <fullName evidence="1">Uncharacterized protein</fullName>
    </submittedName>
</protein>
<dbReference type="RefSeq" id="XP_024324525.1">
    <property type="nucleotide sequence ID" value="XM_024468089.1"/>
</dbReference>
<accession>A0A177AD83</accession>
<organism evidence="1">
    <name type="scientific">Pseudogymnoascus destructans</name>
    <dbReference type="NCBI Taxonomy" id="655981"/>
    <lineage>
        <taxon>Eukaryota</taxon>
        <taxon>Fungi</taxon>
        <taxon>Dikarya</taxon>
        <taxon>Ascomycota</taxon>
        <taxon>Pezizomycotina</taxon>
        <taxon>Leotiomycetes</taxon>
        <taxon>Thelebolales</taxon>
        <taxon>Thelebolaceae</taxon>
        <taxon>Pseudogymnoascus</taxon>
    </lineage>
</organism>